<dbReference type="EMBL" id="KZ678437">
    <property type="protein sequence ID" value="PSR85812.1"/>
    <property type="molecule type" value="Genomic_DNA"/>
</dbReference>
<dbReference type="AlphaFoldDB" id="A0A2T3A8S0"/>
<evidence type="ECO:0000256" key="1">
    <source>
        <dbReference type="SAM" id="MobiDB-lite"/>
    </source>
</evidence>
<feature type="region of interest" description="Disordered" evidence="1">
    <location>
        <begin position="1"/>
        <end position="23"/>
    </location>
</feature>
<reference evidence="2 3" key="1">
    <citation type="journal article" date="2018" name="Mycol. Prog.">
        <title>Coniella lustricola, a new species from submerged detritus.</title>
        <authorList>
            <person name="Raudabaugh D.B."/>
            <person name="Iturriaga T."/>
            <person name="Carver A."/>
            <person name="Mondo S."/>
            <person name="Pangilinan J."/>
            <person name="Lipzen A."/>
            <person name="He G."/>
            <person name="Amirebrahimi M."/>
            <person name="Grigoriev I.V."/>
            <person name="Miller A.N."/>
        </authorList>
    </citation>
    <scope>NUCLEOTIDE SEQUENCE [LARGE SCALE GENOMIC DNA]</scope>
    <source>
        <strain evidence="2 3">B22-T-1</strain>
    </source>
</reference>
<evidence type="ECO:0000313" key="3">
    <source>
        <dbReference type="Proteomes" id="UP000241462"/>
    </source>
</evidence>
<feature type="compositionally biased region" description="Low complexity" evidence="1">
    <location>
        <begin position="607"/>
        <end position="617"/>
    </location>
</feature>
<proteinExistence type="predicted"/>
<feature type="region of interest" description="Disordered" evidence="1">
    <location>
        <begin position="105"/>
        <end position="129"/>
    </location>
</feature>
<dbReference type="OrthoDB" id="5233147at2759"/>
<evidence type="ECO:0000313" key="2">
    <source>
        <dbReference type="EMBL" id="PSR85812.1"/>
    </source>
</evidence>
<feature type="compositionally biased region" description="Polar residues" evidence="1">
    <location>
        <begin position="9"/>
        <end position="19"/>
    </location>
</feature>
<protein>
    <submittedName>
        <fullName evidence="2">Uncharacterized protein</fullName>
    </submittedName>
</protein>
<feature type="region of interest" description="Disordered" evidence="1">
    <location>
        <begin position="578"/>
        <end position="657"/>
    </location>
</feature>
<dbReference type="InParanoid" id="A0A2T3A8S0"/>
<gene>
    <name evidence="2" type="ORF">BD289DRAFT_250331</name>
</gene>
<sequence>MSMAPVTPEPQTEPESGSIASPVVHRIEADFKDVKRPRAIYTTDQLRQTFQMNVSEPEEKTFPSTELPAGFNVPEGLKPEVPALAGLMSPVPYCPISKVSTANRAPPVTPVEPGVMSDEEGGPSWESQTSSSALVAAEAVMRLVSALSPEAGQDESRTREEYAAPTANDKQPKPLVPEKSPGRFASMFKRSKKTANSSSDSEKPATEMQTAIDKLQRLAEEAPFDKDASAEHEGGSLDSIDTMILSSAQKNGLNPAEAASLLTDDPKGKLDTLRNTVVATENDGGSQDDGNTSMSMVKLNSDINLVSKEPQRVHQALNGLATGVGSKDYAGALTQYQEMLQSGGADPLIMLRAEEAFDALDITKEIPAVRTHSLSEDTMVASRPQLLGSHSITADALVTQSRAIPSHVITQGKVINATPSKRGGHRLSTDLMVPTRAAAPSHYLEADPVLSAPQRLFSHELLEDRVVEQPMRRNQAHDLHTDEKLHTLQRKIRAHELHTDVNTPALPKSSGHSLHQDIAVLGPRARSAHELRSDKSILSGISARKGHEMWHDVRVLSPSGAVRDPHSLGNDAGIKESTVFRKSLHPEARIPGNWTSSRSSDRDDSDAPNNDAAASADVSLQNSGQALEELTHTIELPVNDKENDPAGMLSKLAPRNA</sequence>
<dbReference type="Proteomes" id="UP000241462">
    <property type="component" value="Unassembled WGS sequence"/>
</dbReference>
<accession>A0A2T3A8S0</accession>
<feature type="region of interest" description="Disordered" evidence="1">
    <location>
        <begin position="147"/>
        <end position="208"/>
    </location>
</feature>
<name>A0A2T3A8S0_9PEZI</name>
<keyword evidence="3" id="KW-1185">Reference proteome</keyword>
<organism evidence="2 3">
    <name type="scientific">Coniella lustricola</name>
    <dbReference type="NCBI Taxonomy" id="2025994"/>
    <lineage>
        <taxon>Eukaryota</taxon>
        <taxon>Fungi</taxon>
        <taxon>Dikarya</taxon>
        <taxon>Ascomycota</taxon>
        <taxon>Pezizomycotina</taxon>
        <taxon>Sordariomycetes</taxon>
        <taxon>Sordariomycetidae</taxon>
        <taxon>Diaporthales</taxon>
        <taxon>Schizoparmaceae</taxon>
        <taxon>Coniella</taxon>
    </lineage>
</organism>